<name>A0A072PAP7_9EURO</name>
<accession>A0A072PAP7</accession>
<dbReference type="SUPFAM" id="SSF52047">
    <property type="entry name" value="RNI-like"/>
    <property type="match status" value="1"/>
</dbReference>
<comment type="caution">
    <text evidence="2">The sequence shown here is derived from an EMBL/GenBank/DDBJ whole genome shotgun (WGS) entry which is preliminary data.</text>
</comment>
<dbReference type="InterPro" id="IPR032675">
    <property type="entry name" value="LRR_dom_sf"/>
</dbReference>
<sequence length="572" mass="65735">MTTSLPLQPCWLLDLPGELKLNIISHLDRRRDLYHLSRTCRILEDVTMRRLYHNVDVEVPSRSARTVGSRALRAPVTQSMRDLTVRNGAMIRKRNDTHIRRRRSDAGTAEDFVHDILDKVPTNQLKRFAFLHPAPMQAQMLEVLTRRHNYTLKHLAFYELESSPQGNLSPKTLQSLECHNINEGESLVRLLCENKGTLERLRLGQERHLIDEYHRNKLGFLENLPQPHESFFTSAYSLDNLPRLRELSLHGLSLDMLRPDSIPQALFFCQLEKLTLESCPGSAELLESIAGTFHWVSSSPDAPRSPAVSPSLKHFFFRHEQPTNALKDSMVRFLASFVGLESLSLLFENATFLERPSALIAEHGRTIRTLVLESRIQPREHLSIDTSRPFGVGGYSQDIWEESINDIASLCPNIVELGIGFPWNNEIVRLRRTLLPTLQHLRTIHIRNFPENQVFSQLGDYTIKEYATKFVEWVFPALVGRNRPALEHLAMGPTLYESRWKMGPNIASSGAGTQSQQRQLPEFLRTHHFALDWAKTRFGRWSPLITPVSEKLMEEMCDRKPLAGVFEQVWLK</sequence>
<dbReference type="GeneID" id="25282055"/>
<evidence type="ECO:0000313" key="3">
    <source>
        <dbReference type="Proteomes" id="UP000027920"/>
    </source>
</evidence>
<dbReference type="Pfam" id="PF12937">
    <property type="entry name" value="F-box-like"/>
    <property type="match status" value="1"/>
</dbReference>
<dbReference type="EMBL" id="AMGV01000005">
    <property type="protein sequence ID" value="KEF56951.1"/>
    <property type="molecule type" value="Genomic_DNA"/>
</dbReference>
<evidence type="ECO:0000313" key="2">
    <source>
        <dbReference type="EMBL" id="KEF56951.1"/>
    </source>
</evidence>
<protein>
    <recommendedName>
        <fullName evidence="1">F-box domain-containing protein</fullName>
    </recommendedName>
</protein>
<dbReference type="SUPFAM" id="SSF81383">
    <property type="entry name" value="F-box domain"/>
    <property type="match status" value="1"/>
</dbReference>
<gene>
    <name evidence="2" type="ORF">A1O9_07141</name>
</gene>
<dbReference type="InterPro" id="IPR036047">
    <property type="entry name" value="F-box-like_dom_sf"/>
</dbReference>
<dbReference type="OrthoDB" id="5384871at2759"/>
<reference evidence="2 3" key="1">
    <citation type="submission" date="2013-03" db="EMBL/GenBank/DDBJ databases">
        <title>The Genome Sequence of Exophiala aquamarina CBS 119918.</title>
        <authorList>
            <consortium name="The Broad Institute Genomics Platform"/>
            <person name="Cuomo C."/>
            <person name="de Hoog S."/>
            <person name="Gorbushina A."/>
            <person name="Walker B."/>
            <person name="Young S.K."/>
            <person name="Zeng Q."/>
            <person name="Gargeya S."/>
            <person name="Fitzgerald M."/>
            <person name="Haas B."/>
            <person name="Abouelleil A."/>
            <person name="Allen A.W."/>
            <person name="Alvarado L."/>
            <person name="Arachchi H.M."/>
            <person name="Berlin A.M."/>
            <person name="Chapman S.B."/>
            <person name="Gainer-Dewar J."/>
            <person name="Goldberg J."/>
            <person name="Griggs A."/>
            <person name="Gujja S."/>
            <person name="Hansen M."/>
            <person name="Howarth C."/>
            <person name="Imamovic A."/>
            <person name="Ireland A."/>
            <person name="Larimer J."/>
            <person name="McCowan C."/>
            <person name="Murphy C."/>
            <person name="Pearson M."/>
            <person name="Poon T.W."/>
            <person name="Priest M."/>
            <person name="Roberts A."/>
            <person name="Saif S."/>
            <person name="Shea T."/>
            <person name="Sisk P."/>
            <person name="Sykes S."/>
            <person name="Wortman J."/>
            <person name="Nusbaum C."/>
            <person name="Birren B."/>
        </authorList>
    </citation>
    <scope>NUCLEOTIDE SEQUENCE [LARGE SCALE GENOMIC DNA]</scope>
    <source>
        <strain evidence="2 3">CBS 119918</strain>
    </source>
</reference>
<feature type="domain" description="F-box" evidence="1">
    <location>
        <begin position="13"/>
        <end position="56"/>
    </location>
</feature>
<dbReference type="HOGENOM" id="CLU_478167_0_0_1"/>
<dbReference type="RefSeq" id="XP_013259541.1">
    <property type="nucleotide sequence ID" value="XM_013404087.1"/>
</dbReference>
<dbReference type="Gene3D" id="3.80.10.10">
    <property type="entry name" value="Ribonuclease Inhibitor"/>
    <property type="match status" value="1"/>
</dbReference>
<organism evidence="2 3">
    <name type="scientific">Exophiala aquamarina CBS 119918</name>
    <dbReference type="NCBI Taxonomy" id="1182545"/>
    <lineage>
        <taxon>Eukaryota</taxon>
        <taxon>Fungi</taxon>
        <taxon>Dikarya</taxon>
        <taxon>Ascomycota</taxon>
        <taxon>Pezizomycotina</taxon>
        <taxon>Eurotiomycetes</taxon>
        <taxon>Chaetothyriomycetidae</taxon>
        <taxon>Chaetothyriales</taxon>
        <taxon>Herpotrichiellaceae</taxon>
        <taxon>Exophiala</taxon>
    </lineage>
</organism>
<dbReference type="CDD" id="cd09917">
    <property type="entry name" value="F-box_SF"/>
    <property type="match status" value="1"/>
</dbReference>
<dbReference type="AlphaFoldDB" id="A0A072PAP7"/>
<dbReference type="Proteomes" id="UP000027920">
    <property type="component" value="Unassembled WGS sequence"/>
</dbReference>
<dbReference type="InterPro" id="IPR001810">
    <property type="entry name" value="F-box_dom"/>
</dbReference>
<dbReference type="VEuPathDB" id="FungiDB:A1O9_07141"/>
<proteinExistence type="predicted"/>
<evidence type="ECO:0000259" key="1">
    <source>
        <dbReference type="Pfam" id="PF12937"/>
    </source>
</evidence>
<keyword evidence="3" id="KW-1185">Reference proteome</keyword>